<feature type="transmembrane region" description="Helical" evidence="12">
    <location>
        <begin position="342"/>
        <end position="361"/>
    </location>
</feature>
<evidence type="ECO:0000256" key="5">
    <source>
        <dbReference type="ARBA" id="ARBA00022519"/>
    </source>
</evidence>
<evidence type="ECO:0000256" key="7">
    <source>
        <dbReference type="ARBA" id="ARBA00022989"/>
    </source>
</evidence>
<dbReference type="PROSITE" id="PS50850">
    <property type="entry name" value="MFS"/>
    <property type="match status" value="1"/>
</dbReference>
<reference evidence="15" key="1">
    <citation type="submission" date="2018-07" db="EMBL/GenBank/DDBJ databases">
        <authorList>
            <person name="Kim H."/>
        </authorList>
    </citation>
    <scope>NUCLEOTIDE SEQUENCE [LARGE SCALE GENOMIC DNA]</scope>
    <source>
        <strain evidence="15">F02</strain>
    </source>
</reference>
<evidence type="ECO:0000256" key="1">
    <source>
        <dbReference type="ARBA" id="ARBA00004429"/>
    </source>
</evidence>
<comment type="similarity">
    <text evidence="10">Belongs to the major facilitator superfamily. MdfA family.</text>
</comment>
<comment type="subcellular location">
    <subcellularLocation>
        <location evidence="1">Cell inner membrane</location>
        <topology evidence="1">Multi-pass membrane protein</topology>
    </subcellularLocation>
</comment>
<evidence type="ECO:0000313" key="15">
    <source>
        <dbReference type="Proteomes" id="UP000252182"/>
    </source>
</evidence>
<keyword evidence="8 12" id="KW-0472">Membrane</keyword>
<feature type="transmembrane region" description="Helical" evidence="12">
    <location>
        <begin position="81"/>
        <end position="100"/>
    </location>
</feature>
<protein>
    <recommendedName>
        <fullName evidence="11">Multidrug transporter MdfA</fullName>
    </recommendedName>
</protein>
<feature type="transmembrane region" description="Helical" evidence="12">
    <location>
        <begin position="167"/>
        <end position="189"/>
    </location>
</feature>
<evidence type="ECO:0000256" key="9">
    <source>
        <dbReference type="ARBA" id="ARBA00023251"/>
    </source>
</evidence>
<feature type="transmembrane region" description="Helical" evidence="12">
    <location>
        <begin position="139"/>
        <end position="161"/>
    </location>
</feature>
<comment type="subunit">
    <text evidence="2">Monomer.</text>
</comment>
<keyword evidence="5" id="KW-0997">Cell inner membrane</keyword>
<dbReference type="PANTHER" id="PTHR23502:SF43">
    <property type="entry name" value="MULTIDRUG TRANSPORTER MDFA"/>
    <property type="match status" value="1"/>
</dbReference>
<dbReference type="SUPFAM" id="SSF103473">
    <property type="entry name" value="MFS general substrate transporter"/>
    <property type="match status" value="1"/>
</dbReference>
<feature type="transmembrane region" description="Helical" evidence="12">
    <location>
        <begin position="223"/>
        <end position="245"/>
    </location>
</feature>
<evidence type="ECO:0000313" key="14">
    <source>
        <dbReference type="EMBL" id="AXF85527.1"/>
    </source>
</evidence>
<dbReference type="Pfam" id="PF07690">
    <property type="entry name" value="MFS_1"/>
    <property type="match status" value="1"/>
</dbReference>
<keyword evidence="3" id="KW-0813">Transport</keyword>
<dbReference type="Proteomes" id="UP000252182">
    <property type="component" value="Chromosome"/>
</dbReference>
<dbReference type="PANTHER" id="PTHR23502">
    <property type="entry name" value="MAJOR FACILITATOR SUPERFAMILY"/>
    <property type="match status" value="1"/>
</dbReference>
<evidence type="ECO:0000259" key="13">
    <source>
        <dbReference type="PROSITE" id="PS50850"/>
    </source>
</evidence>
<dbReference type="AlphaFoldDB" id="A0A345DAY9"/>
<dbReference type="GO" id="GO:0046677">
    <property type="term" value="P:response to antibiotic"/>
    <property type="evidence" value="ECO:0007669"/>
    <property type="project" value="UniProtKB-KW"/>
</dbReference>
<evidence type="ECO:0000256" key="3">
    <source>
        <dbReference type="ARBA" id="ARBA00022448"/>
    </source>
</evidence>
<evidence type="ECO:0000256" key="10">
    <source>
        <dbReference type="ARBA" id="ARBA00038406"/>
    </source>
</evidence>
<dbReference type="Gene3D" id="1.20.1720.10">
    <property type="entry name" value="Multidrug resistance protein D"/>
    <property type="match status" value="1"/>
</dbReference>
<gene>
    <name evidence="14" type="primary">mdfA</name>
    <name evidence="14" type="ORF">DTO96_101258</name>
</gene>
<dbReference type="GO" id="GO:1990961">
    <property type="term" value="P:xenobiotic detoxification by transmembrane export across the plasma membrane"/>
    <property type="evidence" value="ECO:0007669"/>
    <property type="project" value="TreeGrafter"/>
</dbReference>
<proteinExistence type="inferred from homology"/>
<feature type="transmembrane region" description="Helical" evidence="12">
    <location>
        <begin position="310"/>
        <end position="330"/>
    </location>
</feature>
<keyword evidence="6 12" id="KW-0812">Transmembrane</keyword>
<name>A0A345DAY9_9BURK</name>
<evidence type="ECO:0000256" key="6">
    <source>
        <dbReference type="ARBA" id="ARBA00022692"/>
    </source>
</evidence>
<evidence type="ECO:0000256" key="8">
    <source>
        <dbReference type="ARBA" id="ARBA00023136"/>
    </source>
</evidence>
<organism evidence="14 15">
    <name type="scientific">Ephemeroptericola cinctiostellae</name>
    <dbReference type="NCBI Taxonomy" id="2268024"/>
    <lineage>
        <taxon>Bacteria</taxon>
        <taxon>Pseudomonadati</taxon>
        <taxon>Pseudomonadota</taxon>
        <taxon>Betaproteobacteria</taxon>
        <taxon>Burkholderiales</taxon>
        <taxon>Burkholderiaceae</taxon>
        <taxon>Ephemeroptericola</taxon>
    </lineage>
</organism>
<feature type="transmembrane region" description="Helical" evidence="12">
    <location>
        <begin position="50"/>
        <end position="69"/>
    </location>
</feature>
<feature type="transmembrane region" description="Helical" evidence="12">
    <location>
        <begin position="106"/>
        <end position="127"/>
    </location>
</feature>
<keyword evidence="15" id="KW-1185">Reference proteome</keyword>
<dbReference type="InterPro" id="IPR036259">
    <property type="entry name" value="MFS_trans_sf"/>
</dbReference>
<dbReference type="KEGG" id="hyf:DTO96_101258"/>
<dbReference type="GO" id="GO:0015385">
    <property type="term" value="F:sodium:proton antiporter activity"/>
    <property type="evidence" value="ECO:0007669"/>
    <property type="project" value="TreeGrafter"/>
</dbReference>
<evidence type="ECO:0000256" key="2">
    <source>
        <dbReference type="ARBA" id="ARBA00011245"/>
    </source>
</evidence>
<feature type="domain" description="Major facilitator superfamily (MFS) profile" evidence="13">
    <location>
        <begin position="11"/>
        <end position="395"/>
    </location>
</feature>
<evidence type="ECO:0000256" key="12">
    <source>
        <dbReference type="SAM" id="Phobius"/>
    </source>
</evidence>
<sequence>MQPPISTLTRKTLLFPLALVIFEFCVYITNDLIQPAMIVITREYGVDATWNASAMSAFLFGGVILQWLFGPLSDRVGRRKVLLSGVAFFIVSCLATLWASDIHRFLALRVLQGVALSFIGAVGHAVIQEAFEEKTAVQISALMANVAMIAPLVGPVAGAVFVDYLPWRWAFVMIAAVSCVSWLGLFRYMPETVKPSKEKLPIKQIAYDFWHLLSNRHFMQTTVSIPFMSIPLVSWIALAPTIVISDFHYSSLAYGLMQVPIFGFLILSNIVLAHRAKVWRLGSSVHYGYVFFLLGWLLIVLGGAGVQPVMMLVLGICCFAFGEGIAMSVLYRFAMTASDRPYGVTSSVIGMLHMLGYALGVEVFKHAYFAWGVMGFALCSTVCLLIYMGLSRGAVAHAMMLRLDGEGDAAVTASH</sequence>
<feature type="transmembrane region" description="Helical" evidence="12">
    <location>
        <begin position="285"/>
        <end position="304"/>
    </location>
</feature>
<dbReference type="GO" id="GO:0005886">
    <property type="term" value="C:plasma membrane"/>
    <property type="evidence" value="ECO:0007669"/>
    <property type="project" value="UniProtKB-SubCell"/>
</dbReference>
<keyword evidence="9" id="KW-0046">Antibiotic resistance</keyword>
<evidence type="ECO:0000256" key="4">
    <source>
        <dbReference type="ARBA" id="ARBA00022475"/>
    </source>
</evidence>
<accession>A0A345DAY9</accession>
<evidence type="ECO:0000256" key="11">
    <source>
        <dbReference type="ARBA" id="ARBA00040126"/>
    </source>
</evidence>
<keyword evidence="4" id="KW-1003">Cell membrane</keyword>
<dbReference type="InterPro" id="IPR020846">
    <property type="entry name" value="MFS_dom"/>
</dbReference>
<feature type="transmembrane region" description="Helical" evidence="12">
    <location>
        <begin position="251"/>
        <end position="273"/>
    </location>
</feature>
<dbReference type="RefSeq" id="WP_114562715.1">
    <property type="nucleotide sequence ID" value="NZ_CP031124.1"/>
</dbReference>
<feature type="transmembrane region" description="Helical" evidence="12">
    <location>
        <begin position="367"/>
        <end position="390"/>
    </location>
</feature>
<dbReference type="EMBL" id="CP031124">
    <property type="protein sequence ID" value="AXF85527.1"/>
    <property type="molecule type" value="Genomic_DNA"/>
</dbReference>
<feature type="transmembrane region" description="Helical" evidence="12">
    <location>
        <begin position="12"/>
        <end position="30"/>
    </location>
</feature>
<dbReference type="OrthoDB" id="9814303at2"/>
<dbReference type="InterPro" id="IPR011701">
    <property type="entry name" value="MFS"/>
</dbReference>
<keyword evidence="7 12" id="KW-1133">Transmembrane helix</keyword>